<feature type="compositionally biased region" description="Gly residues" evidence="1">
    <location>
        <begin position="1"/>
        <end position="10"/>
    </location>
</feature>
<name>A0AAV6KFU5_9ERIC</name>
<accession>A0AAV6KFU5</accession>
<keyword evidence="3" id="KW-1185">Reference proteome</keyword>
<reference evidence="2" key="1">
    <citation type="submission" date="2020-08" db="EMBL/GenBank/DDBJ databases">
        <title>Plant Genome Project.</title>
        <authorList>
            <person name="Zhang R.-G."/>
        </authorList>
    </citation>
    <scope>NUCLEOTIDE SEQUENCE</scope>
    <source>
        <strain evidence="2">WSP0</strain>
        <tissue evidence="2">Leaf</tissue>
    </source>
</reference>
<gene>
    <name evidence="2" type="ORF">RHGRI_009530</name>
</gene>
<dbReference type="Proteomes" id="UP000823749">
    <property type="component" value="Chromosome 4"/>
</dbReference>
<dbReference type="AlphaFoldDB" id="A0AAV6KFU5"/>
<sequence>MSGFSGGFGRVSGHKSENTLPLWEARGQNKDLSPRSEASSSIKTFDVAIDA</sequence>
<dbReference type="EMBL" id="JACTNZ010000004">
    <property type="protein sequence ID" value="KAG5551133.1"/>
    <property type="molecule type" value="Genomic_DNA"/>
</dbReference>
<organism evidence="2 3">
    <name type="scientific">Rhododendron griersonianum</name>
    <dbReference type="NCBI Taxonomy" id="479676"/>
    <lineage>
        <taxon>Eukaryota</taxon>
        <taxon>Viridiplantae</taxon>
        <taxon>Streptophyta</taxon>
        <taxon>Embryophyta</taxon>
        <taxon>Tracheophyta</taxon>
        <taxon>Spermatophyta</taxon>
        <taxon>Magnoliopsida</taxon>
        <taxon>eudicotyledons</taxon>
        <taxon>Gunneridae</taxon>
        <taxon>Pentapetalae</taxon>
        <taxon>asterids</taxon>
        <taxon>Ericales</taxon>
        <taxon>Ericaceae</taxon>
        <taxon>Ericoideae</taxon>
        <taxon>Rhodoreae</taxon>
        <taxon>Rhododendron</taxon>
    </lineage>
</organism>
<protein>
    <submittedName>
        <fullName evidence="2">Uncharacterized protein</fullName>
    </submittedName>
</protein>
<proteinExistence type="predicted"/>
<comment type="caution">
    <text evidence="2">The sequence shown here is derived from an EMBL/GenBank/DDBJ whole genome shotgun (WGS) entry which is preliminary data.</text>
</comment>
<feature type="region of interest" description="Disordered" evidence="1">
    <location>
        <begin position="1"/>
        <end position="40"/>
    </location>
</feature>
<evidence type="ECO:0000313" key="2">
    <source>
        <dbReference type="EMBL" id="KAG5551133.1"/>
    </source>
</evidence>
<evidence type="ECO:0000313" key="3">
    <source>
        <dbReference type="Proteomes" id="UP000823749"/>
    </source>
</evidence>
<evidence type="ECO:0000256" key="1">
    <source>
        <dbReference type="SAM" id="MobiDB-lite"/>
    </source>
</evidence>